<evidence type="ECO:0000256" key="6">
    <source>
        <dbReference type="ARBA" id="ARBA00023033"/>
    </source>
</evidence>
<keyword evidence="2 7" id="KW-0349">Heme</keyword>
<dbReference type="Gene3D" id="1.10.630.10">
    <property type="entry name" value="Cytochrome P450"/>
    <property type="match status" value="1"/>
</dbReference>
<dbReference type="InterPro" id="IPR036396">
    <property type="entry name" value="Cyt_P450_sf"/>
</dbReference>
<evidence type="ECO:0000313" key="8">
    <source>
        <dbReference type="EMBL" id="QVI19489.1"/>
    </source>
</evidence>
<dbReference type="SUPFAM" id="SSF48264">
    <property type="entry name" value="Cytochrome P450"/>
    <property type="match status" value="1"/>
</dbReference>
<gene>
    <name evidence="8" type="ORF">KHQ06_24315</name>
</gene>
<evidence type="ECO:0000256" key="1">
    <source>
        <dbReference type="ARBA" id="ARBA00010617"/>
    </source>
</evidence>
<dbReference type="PRINTS" id="PR00359">
    <property type="entry name" value="BP450"/>
</dbReference>
<evidence type="ECO:0000256" key="3">
    <source>
        <dbReference type="ARBA" id="ARBA00022723"/>
    </source>
</evidence>
<evidence type="ECO:0000313" key="9">
    <source>
        <dbReference type="Proteomes" id="UP000683310"/>
    </source>
</evidence>
<dbReference type="PROSITE" id="PS00086">
    <property type="entry name" value="CYTOCHROME_P450"/>
    <property type="match status" value="1"/>
</dbReference>
<evidence type="ECO:0000256" key="4">
    <source>
        <dbReference type="ARBA" id="ARBA00023002"/>
    </source>
</evidence>
<keyword evidence="4 7" id="KW-0560">Oxidoreductase</keyword>
<keyword evidence="6 7" id="KW-0503">Monooxygenase</keyword>
<dbReference type="PANTHER" id="PTHR46696:SF1">
    <property type="entry name" value="CYTOCHROME P450 YJIB-RELATED"/>
    <property type="match status" value="1"/>
</dbReference>
<dbReference type="InterPro" id="IPR017972">
    <property type="entry name" value="Cyt_P450_CS"/>
</dbReference>
<protein>
    <submittedName>
        <fullName evidence="8">Cytochrome P450</fullName>
    </submittedName>
</protein>
<dbReference type="EMBL" id="CP074371">
    <property type="protein sequence ID" value="QVI19489.1"/>
    <property type="molecule type" value="Genomic_DNA"/>
</dbReference>
<evidence type="ECO:0000256" key="2">
    <source>
        <dbReference type="ARBA" id="ARBA00022617"/>
    </source>
</evidence>
<evidence type="ECO:0000256" key="5">
    <source>
        <dbReference type="ARBA" id="ARBA00023004"/>
    </source>
</evidence>
<proteinExistence type="inferred from homology"/>
<keyword evidence="9" id="KW-1185">Reference proteome</keyword>
<reference evidence="8 9" key="1">
    <citation type="submission" date="2021-04" db="EMBL/GenBank/DDBJ databases">
        <title>Nocardia tengchongensis.</title>
        <authorList>
            <person name="Zhuang k."/>
            <person name="Ran Y."/>
            <person name="Li W."/>
        </authorList>
    </citation>
    <scope>NUCLEOTIDE SEQUENCE [LARGE SCALE GENOMIC DNA]</scope>
    <source>
        <strain evidence="8 9">CFH S0057</strain>
    </source>
</reference>
<accession>A0ABX8CHP2</accession>
<evidence type="ECO:0000256" key="7">
    <source>
        <dbReference type="RuleBase" id="RU000461"/>
    </source>
</evidence>
<dbReference type="Proteomes" id="UP000683310">
    <property type="component" value="Chromosome"/>
</dbReference>
<keyword evidence="3 7" id="KW-0479">Metal-binding</keyword>
<dbReference type="PANTHER" id="PTHR46696">
    <property type="entry name" value="P450, PUTATIVE (EUROFUNG)-RELATED"/>
    <property type="match status" value="1"/>
</dbReference>
<keyword evidence="5 7" id="KW-0408">Iron</keyword>
<name>A0ABX8CHP2_9NOCA</name>
<dbReference type="InterPro" id="IPR002397">
    <property type="entry name" value="Cyt_P450_B"/>
</dbReference>
<comment type="similarity">
    <text evidence="1 7">Belongs to the cytochrome P450 family.</text>
</comment>
<dbReference type="InterPro" id="IPR001128">
    <property type="entry name" value="Cyt_P450"/>
</dbReference>
<sequence length="394" mass="43365">MSTPVGSIPRSDVDLFSEAVMAAPYSQFRALRDAGPVVYLDRHDVFAVARYQEIRHVLREWKAFSSADISLNKPFNDYIGEGIIRADPPVHEALRAVLSARLAPHGVRSLEPEINRRAEEIVDHLLAQGSFDAVTDLARRFPVEIVGDFIGLPKSGREALLELVDANFNCFGPENDRTLASFPRLAELAAYVMSSARREDLTEGSMGRAVYDAVDAGRIPAEVAPWLVMAYVTAGMDTTVHALGHMVWLLAEHPDQWNMLRGNPALVPQAFREVLRHESPVQVFGRTGRIDWEIEGVTVPAGARLAVLYGSGNRDERRWADPDRFDVQRSNADHLAFGYGLHGCAGQALAILEGEAILRALLAKVSHLEAGTPVRHFNNVLRGLKSLPVTVTGN</sequence>
<organism evidence="8 9">
    <name type="scientific">Nocardia tengchongensis</name>
    <dbReference type="NCBI Taxonomy" id="2055889"/>
    <lineage>
        <taxon>Bacteria</taxon>
        <taxon>Bacillati</taxon>
        <taxon>Actinomycetota</taxon>
        <taxon>Actinomycetes</taxon>
        <taxon>Mycobacteriales</taxon>
        <taxon>Nocardiaceae</taxon>
        <taxon>Nocardia</taxon>
    </lineage>
</organism>
<dbReference type="Pfam" id="PF00067">
    <property type="entry name" value="p450"/>
    <property type="match status" value="2"/>
</dbReference>